<sequence length="394" mass="44731">MNTTRQPHIAYVSTFVPKKCGLATYTHHLREAVGLAKNGWSQDTVVAMCNPDERVDYRESWMWPVVKPDPEEYRRVAETINQSSVDIVSLQHEFGIFGGDAGSHVLELLQRLKKPVVTTFHTVFEQPQERYSDVQREIAEWSDHLLVMNRKAIGFLHSSFGIPHEKISFIPHGTPMPNRADRTLVRRRNGWENRKVAFSFGLLSRSKGIELALRALAIAVQAVPELMYVIAGQTHPEVRKHEGEAYRQELGNLVKELGLEHHVQMIDRYIPEEELASLITAADLYITPYPGMQQITSGTLAYAAGLGKPILSTPYCYARDLVQGHDEMLLPYGDVGAWSSKIIELFTYPGMLERWEKIVAEIGQNMHWPQIGAQHLRLFNQVVNEQRSTIADVV</sequence>
<feature type="domain" description="Glycosyltransferase subfamily 4-like N-terminal" evidence="2">
    <location>
        <begin position="24"/>
        <end position="173"/>
    </location>
</feature>
<name>A0A398CUE2_9BACL</name>
<dbReference type="Gene3D" id="3.40.50.2000">
    <property type="entry name" value="Glycogen Phosphorylase B"/>
    <property type="match status" value="2"/>
</dbReference>
<dbReference type="SUPFAM" id="SSF53756">
    <property type="entry name" value="UDP-Glycosyltransferase/glycogen phosphorylase"/>
    <property type="match status" value="1"/>
</dbReference>
<dbReference type="InterPro" id="IPR001296">
    <property type="entry name" value="Glyco_trans_1"/>
</dbReference>
<keyword evidence="3" id="KW-0808">Transferase</keyword>
<evidence type="ECO:0000259" key="2">
    <source>
        <dbReference type="Pfam" id="PF13439"/>
    </source>
</evidence>
<dbReference type="InterPro" id="IPR028098">
    <property type="entry name" value="Glyco_trans_4-like_N"/>
</dbReference>
<dbReference type="Pfam" id="PF13439">
    <property type="entry name" value="Glyco_transf_4"/>
    <property type="match status" value="1"/>
</dbReference>
<dbReference type="Pfam" id="PF00534">
    <property type="entry name" value="Glycos_transf_1"/>
    <property type="match status" value="1"/>
</dbReference>
<proteinExistence type="predicted"/>
<dbReference type="GO" id="GO:0016757">
    <property type="term" value="F:glycosyltransferase activity"/>
    <property type="evidence" value="ECO:0007669"/>
    <property type="project" value="InterPro"/>
</dbReference>
<evidence type="ECO:0000313" key="3">
    <source>
        <dbReference type="EMBL" id="RIE02604.1"/>
    </source>
</evidence>
<evidence type="ECO:0000313" key="4">
    <source>
        <dbReference type="Proteomes" id="UP000266340"/>
    </source>
</evidence>
<dbReference type="CDD" id="cd03822">
    <property type="entry name" value="GT4_mannosyltransferase-like"/>
    <property type="match status" value="1"/>
</dbReference>
<accession>A0A398CUE2</accession>
<dbReference type="PANTHER" id="PTHR12526">
    <property type="entry name" value="GLYCOSYLTRANSFERASE"/>
    <property type="match status" value="1"/>
</dbReference>
<reference evidence="3 4" key="1">
    <citation type="submission" date="2018-09" db="EMBL/GenBank/DDBJ databases">
        <title>Cohnella cavernae sp. nov., isolated from a karst cave.</title>
        <authorList>
            <person name="Zhu H."/>
        </authorList>
    </citation>
    <scope>NUCLEOTIDE SEQUENCE [LARGE SCALE GENOMIC DNA]</scope>
    <source>
        <strain evidence="3 4">K2E09-144</strain>
    </source>
</reference>
<dbReference type="PANTHER" id="PTHR12526:SF572">
    <property type="entry name" value="BLL5144 PROTEIN"/>
    <property type="match status" value="1"/>
</dbReference>
<dbReference type="OrthoDB" id="9765330at2"/>
<comment type="caution">
    <text evidence="3">The sequence shown here is derived from an EMBL/GenBank/DDBJ whole genome shotgun (WGS) entry which is preliminary data.</text>
</comment>
<feature type="domain" description="Glycosyl transferase family 1" evidence="1">
    <location>
        <begin position="183"/>
        <end position="357"/>
    </location>
</feature>
<organism evidence="3 4">
    <name type="scientific">Cohnella faecalis</name>
    <dbReference type="NCBI Taxonomy" id="2315694"/>
    <lineage>
        <taxon>Bacteria</taxon>
        <taxon>Bacillati</taxon>
        <taxon>Bacillota</taxon>
        <taxon>Bacilli</taxon>
        <taxon>Bacillales</taxon>
        <taxon>Paenibacillaceae</taxon>
        <taxon>Cohnella</taxon>
    </lineage>
</organism>
<dbReference type="EMBL" id="QXJM01000039">
    <property type="protein sequence ID" value="RIE02604.1"/>
    <property type="molecule type" value="Genomic_DNA"/>
</dbReference>
<gene>
    <name evidence="3" type="ORF">D3H35_18145</name>
</gene>
<dbReference type="RefSeq" id="WP_119150642.1">
    <property type="nucleotide sequence ID" value="NZ_JBHSOV010000026.1"/>
</dbReference>
<dbReference type="AlphaFoldDB" id="A0A398CUE2"/>
<evidence type="ECO:0000259" key="1">
    <source>
        <dbReference type="Pfam" id="PF00534"/>
    </source>
</evidence>
<dbReference type="Proteomes" id="UP000266340">
    <property type="component" value="Unassembled WGS sequence"/>
</dbReference>
<keyword evidence="4" id="KW-1185">Reference proteome</keyword>
<protein>
    <submittedName>
        <fullName evidence="3">Glycosyltransferase</fullName>
    </submittedName>
</protein>